<sequence>MSPKAFLVLKNGLNEEAVYW</sequence>
<comment type="caution">
    <text evidence="1">The sequence shown here is derived from an EMBL/GenBank/DDBJ whole genome shotgun (WGS) entry which is preliminary data.</text>
</comment>
<gene>
    <name evidence="1" type="ORF">LCGC14_2411870</name>
</gene>
<feature type="non-terminal residue" evidence="1">
    <location>
        <position position="20"/>
    </location>
</feature>
<evidence type="ECO:0000313" key="1">
    <source>
        <dbReference type="EMBL" id="KKL24784.1"/>
    </source>
</evidence>
<dbReference type="EMBL" id="LAZR01036458">
    <property type="protein sequence ID" value="KKL24784.1"/>
    <property type="molecule type" value="Genomic_DNA"/>
</dbReference>
<protein>
    <submittedName>
        <fullName evidence="1">Uncharacterized protein</fullName>
    </submittedName>
</protein>
<organism evidence="1">
    <name type="scientific">marine sediment metagenome</name>
    <dbReference type="NCBI Taxonomy" id="412755"/>
    <lineage>
        <taxon>unclassified sequences</taxon>
        <taxon>metagenomes</taxon>
        <taxon>ecological metagenomes</taxon>
    </lineage>
</organism>
<reference evidence="1" key="1">
    <citation type="journal article" date="2015" name="Nature">
        <title>Complex archaea that bridge the gap between prokaryotes and eukaryotes.</title>
        <authorList>
            <person name="Spang A."/>
            <person name="Saw J.H."/>
            <person name="Jorgensen S.L."/>
            <person name="Zaremba-Niedzwiedzka K."/>
            <person name="Martijn J."/>
            <person name="Lind A.E."/>
            <person name="van Eijk R."/>
            <person name="Schleper C."/>
            <person name="Guy L."/>
            <person name="Ettema T.J."/>
        </authorList>
    </citation>
    <scope>NUCLEOTIDE SEQUENCE</scope>
</reference>
<accession>A0A0F9BS80</accession>
<dbReference type="AlphaFoldDB" id="A0A0F9BS80"/>
<name>A0A0F9BS80_9ZZZZ</name>
<proteinExistence type="predicted"/>